<dbReference type="InterPro" id="IPR002686">
    <property type="entry name" value="Transposase_17"/>
</dbReference>
<dbReference type="Proteomes" id="UP000317318">
    <property type="component" value="Chromosome"/>
</dbReference>
<dbReference type="RefSeq" id="WP_145364858.1">
    <property type="nucleotide sequence ID" value="NZ_CP036268.1"/>
</dbReference>
<dbReference type="GO" id="GO:0004803">
    <property type="term" value="F:transposase activity"/>
    <property type="evidence" value="ECO:0007669"/>
    <property type="project" value="InterPro"/>
</dbReference>
<dbReference type="EMBL" id="CP036268">
    <property type="protein sequence ID" value="QDT38781.1"/>
    <property type="molecule type" value="Genomic_DNA"/>
</dbReference>
<dbReference type="AlphaFoldDB" id="A0A517R4I7"/>
<dbReference type="OrthoDB" id="274221at2"/>
<dbReference type="InterPro" id="IPR036515">
    <property type="entry name" value="Transposase_17_sf"/>
</dbReference>
<dbReference type="GO" id="GO:0006313">
    <property type="term" value="P:DNA transposition"/>
    <property type="evidence" value="ECO:0007669"/>
    <property type="project" value="InterPro"/>
</dbReference>
<feature type="domain" description="Transposase IS200-like" evidence="1">
    <location>
        <begin position="63"/>
        <end position="133"/>
    </location>
</feature>
<dbReference type="SUPFAM" id="SSF143422">
    <property type="entry name" value="Transposase IS200-like"/>
    <property type="match status" value="1"/>
</dbReference>
<protein>
    <recommendedName>
        <fullName evidence="1">Transposase IS200-like domain-containing protein</fullName>
    </recommendedName>
</protein>
<evidence type="ECO:0000313" key="3">
    <source>
        <dbReference type="Proteomes" id="UP000317318"/>
    </source>
</evidence>
<keyword evidence="3" id="KW-1185">Reference proteome</keyword>
<dbReference type="KEGG" id="svp:Pan189_31790"/>
<gene>
    <name evidence="2" type="ORF">Pan189_31790</name>
</gene>
<sequence length="157" mass="18117">MSIPSHGEALAYLITWTTYGTWLPGDDRGWVDKGVFRIEEPQPILREDSSARLKEKPLLLSRSQRALIERTIGDHCDHRKWMLHAVNARSNHAHVVVTAAAVPPKKVREEFKAWCTRRLKSEFDAKRTNWWTEGGSGRFINDEDHLEAAIRYVRDGQ</sequence>
<evidence type="ECO:0000313" key="2">
    <source>
        <dbReference type="EMBL" id="QDT38781.1"/>
    </source>
</evidence>
<reference evidence="2 3" key="1">
    <citation type="submission" date="2019-02" db="EMBL/GenBank/DDBJ databases">
        <title>Deep-cultivation of Planctomycetes and their phenomic and genomic characterization uncovers novel biology.</title>
        <authorList>
            <person name="Wiegand S."/>
            <person name="Jogler M."/>
            <person name="Boedeker C."/>
            <person name="Pinto D."/>
            <person name="Vollmers J."/>
            <person name="Rivas-Marin E."/>
            <person name="Kohn T."/>
            <person name="Peeters S.H."/>
            <person name="Heuer A."/>
            <person name="Rast P."/>
            <person name="Oberbeckmann S."/>
            <person name="Bunk B."/>
            <person name="Jeske O."/>
            <person name="Meyerdierks A."/>
            <person name="Storesund J.E."/>
            <person name="Kallscheuer N."/>
            <person name="Luecker S."/>
            <person name="Lage O.M."/>
            <person name="Pohl T."/>
            <person name="Merkel B.J."/>
            <person name="Hornburger P."/>
            <person name="Mueller R.-W."/>
            <person name="Bruemmer F."/>
            <person name="Labrenz M."/>
            <person name="Spormann A.M."/>
            <person name="Op den Camp H."/>
            <person name="Overmann J."/>
            <person name="Amann R."/>
            <person name="Jetten M.S.M."/>
            <person name="Mascher T."/>
            <person name="Medema M.H."/>
            <person name="Devos D.P."/>
            <person name="Kaster A.-K."/>
            <person name="Ovreas L."/>
            <person name="Rohde M."/>
            <person name="Galperin M.Y."/>
            <person name="Jogler C."/>
        </authorList>
    </citation>
    <scope>NUCLEOTIDE SEQUENCE [LARGE SCALE GENOMIC DNA]</scope>
    <source>
        <strain evidence="2 3">Pan189</strain>
    </source>
</reference>
<organism evidence="2 3">
    <name type="scientific">Stratiformator vulcanicus</name>
    <dbReference type="NCBI Taxonomy" id="2527980"/>
    <lineage>
        <taxon>Bacteria</taxon>
        <taxon>Pseudomonadati</taxon>
        <taxon>Planctomycetota</taxon>
        <taxon>Planctomycetia</taxon>
        <taxon>Planctomycetales</taxon>
        <taxon>Planctomycetaceae</taxon>
        <taxon>Stratiformator</taxon>
    </lineage>
</organism>
<proteinExistence type="predicted"/>
<dbReference type="Pfam" id="PF01797">
    <property type="entry name" value="Y1_Tnp"/>
    <property type="match status" value="1"/>
</dbReference>
<accession>A0A517R4I7</accession>
<name>A0A517R4I7_9PLAN</name>
<dbReference type="GO" id="GO:0003677">
    <property type="term" value="F:DNA binding"/>
    <property type="evidence" value="ECO:0007669"/>
    <property type="project" value="InterPro"/>
</dbReference>
<evidence type="ECO:0000259" key="1">
    <source>
        <dbReference type="Pfam" id="PF01797"/>
    </source>
</evidence>
<dbReference type="Gene3D" id="3.30.70.1290">
    <property type="entry name" value="Transposase IS200-like"/>
    <property type="match status" value="1"/>
</dbReference>